<reference evidence="2" key="1">
    <citation type="submission" date="2016-02" db="EMBL/GenBank/DDBJ databases">
        <title>Comparative genomics of biotechnologically important yeasts.</title>
        <authorList>
            <consortium name="DOE Joint Genome Institute"/>
            <person name="Riley R."/>
            <person name="Haridas S."/>
            <person name="Wolfe K.H."/>
            <person name="Lopes M.R."/>
            <person name="Hittinger C.T."/>
            <person name="Goker M."/>
            <person name="Salamov A."/>
            <person name="Wisecaver J."/>
            <person name="Long T.M."/>
            <person name="Aerts A.L."/>
            <person name="Barry K."/>
            <person name="Choi C."/>
            <person name="Clum A."/>
            <person name="Coughlan A.Y."/>
            <person name="Deshpande S."/>
            <person name="Douglass A.P."/>
            <person name="Hanson S.J."/>
            <person name="Klenk H.-P."/>
            <person name="Labutti K."/>
            <person name="Lapidus A."/>
            <person name="Lindquist E."/>
            <person name="Lipzen A."/>
            <person name="Meier-Kolthoff J.P."/>
            <person name="Ohm R.A."/>
            <person name="Otillar R.P."/>
            <person name="Pangilinan J."/>
            <person name="Peng Y."/>
            <person name="Rokas A."/>
            <person name="Rosa C.A."/>
            <person name="Scheuner C."/>
            <person name="Sibirny A.A."/>
            <person name="Slot J.C."/>
            <person name="Stielow J.B."/>
            <person name="Sun H."/>
            <person name="Kurtzman C.P."/>
            <person name="Blackwell M."/>
            <person name="Jeffries T.W."/>
            <person name="Grigoriev I.V."/>
        </authorList>
    </citation>
    <scope>NUCLEOTIDE SEQUENCE [LARGE SCALE GENOMIC DNA]</scope>
    <source>
        <strain evidence="2">NRRL Y-17796</strain>
    </source>
</reference>
<dbReference type="InterPro" id="IPR007523">
    <property type="entry name" value="NDUFAF3/AAMDC"/>
</dbReference>
<protein>
    <recommendedName>
        <fullName evidence="3">NADH dehydrogenase [ubiquinone] 1 alpha subcomplex assembly factor 3</fullName>
    </recommendedName>
</protein>
<sequence length="200" mass="22360">MIRTSIRRGAMRPSIYLRPRYVHSSLVAFKDRSIEQVDIDKLTKQRENGLSDFDVMSDLPRPKVQIAGFSNDTIQLSTGEKITKDMNIACLIFGGEQAFGWKLNNNGESNLKGLETGIIEFPPSSLKIFEMVEPKPEILCIGLGNRSRFIGPKTRDFFSNLGMQTEVSSTLVAIDNYELLGTERPGTVSALLFLPDTLEK</sequence>
<dbReference type="OrthoDB" id="20681at2759"/>
<dbReference type="GO" id="GO:0005743">
    <property type="term" value="C:mitochondrial inner membrane"/>
    <property type="evidence" value="ECO:0007669"/>
    <property type="project" value="TreeGrafter"/>
</dbReference>
<organism evidence="1 2">
    <name type="scientific">Tortispora caseinolytica NRRL Y-17796</name>
    <dbReference type="NCBI Taxonomy" id="767744"/>
    <lineage>
        <taxon>Eukaryota</taxon>
        <taxon>Fungi</taxon>
        <taxon>Dikarya</taxon>
        <taxon>Ascomycota</taxon>
        <taxon>Saccharomycotina</taxon>
        <taxon>Trigonopsidomycetes</taxon>
        <taxon>Trigonopsidales</taxon>
        <taxon>Trigonopsidaceae</taxon>
        <taxon>Tortispora</taxon>
    </lineage>
</organism>
<dbReference type="Proteomes" id="UP000095023">
    <property type="component" value="Unassembled WGS sequence"/>
</dbReference>
<proteinExistence type="predicted"/>
<dbReference type="SUPFAM" id="SSF64076">
    <property type="entry name" value="MTH938-like"/>
    <property type="match status" value="1"/>
</dbReference>
<evidence type="ECO:0000313" key="1">
    <source>
        <dbReference type="EMBL" id="ODV88971.1"/>
    </source>
</evidence>
<dbReference type="PANTHER" id="PTHR21192:SF2">
    <property type="entry name" value="NADH DEHYDROGENASE [UBIQUINONE] 1 ALPHA SUBCOMPLEX ASSEMBLY FACTOR 3"/>
    <property type="match status" value="1"/>
</dbReference>
<evidence type="ECO:0008006" key="3">
    <source>
        <dbReference type="Google" id="ProtNLM"/>
    </source>
</evidence>
<dbReference type="AlphaFoldDB" id="A0A1E4TB62"/>
<dbReference type="PANTHER" id="PTHR21192">
    <property type="entry name" value="NUCLEAR PROTEIN E3-3"/>
    <property type="match status" value="1"/>
</dbReference>
<keyword evidence="2" id="KW-1185">Reference proteome</keyword>
<dbReference type="GO" id="GO:0032981">
    <property type="term" value="P:mitochondrial respiratory chain complex I assembly"/>
    <property type="evidence" value="ECO:0007669"/>
    <property type="project" value="TreeGrafter"/>
</dbReference>
<accession>A0A1E4TB62</accession>
<dbReference type="Gene3D" id="3.40.1230.10">
    <property type="entry name" value="MTH938-like"/>
    <property type="match status" value="1"/>
</dbReference>
<dbReference type="InterPro" id="IPR036748">
    <property type="entry name" value="MTH938-like_sf"/>
</dbReference>
<evidence type="ECO:0000313" key="2">
    <source>
        <dbReference type="Proteomes" id="UP000095023"/>
    </source>
</evidence>
<dbReference type="EMBL" id="KV453843">
    <property type="protein sequence ID" value="ODV88971.1"/>
    <property type="molecule type" value="Genomic_DNA"/>
</dbReference>
<name>A0A1E4TB62_9ASCO</name>
<dbReference type="Pfam" id="PF04430">
    <property type="entry name" value="DUF498"/>
    <property type="match status" value="1"/>
</dbReference>
<gene>
    <name evidence="1" type="ORF">CANCADRAFT_132469</name>
</gene>